<feature type="chain" id="PRO_5010335969" evidence="7">
    <location>
        <begin position="19"/>
        <end position="539"/>
    </location>
</feature>
<feature type="active site" description="Charge relay system" evidence="6">
    <location>
        <position position="219"/>
    </location>
</feature>
<comment type="similarity">
    <text evidence="1 6">Belongs to the peptidase S8 family.</text>
</comment>
<dbReference type="eggNOG" id="COG1404">
    <property type="taxonomic scope" value="Bacteria"/>
</dbReference>
<feature type="domain" description="Peptidase S8/S53" evidence="8">
    <location>
        <begin position="170"/>
        <end position="443"/>
    </location>
</feature>
<dbReference type="InterPro" id="IPR023827">
    <property type="entry name" value="Peptidase_S8_Asp-AS"/>
</dbReference>
<dbReference type="InterPro" id="IPR000209">
    <property type="entry name" value="Peptidase_S8/S53_dom"/>
</dbReference>
<proteinExistence type="inferred from homology"/>
<keyword evidence="2 6" id="KW-0645">Protease</keyword>
<dbReference type="PRINTS" id="PR00723">
    <property type="entry name" value="SUBTILISIN"/>
</dbReference>
<evidence type="ECO:0000313" key="11">
    <source>
        <dbReference type="Proteomes" id="UP000182124"/>
    </source>
</evidence>
<dbReference type="EMBL" id="FMTY01000002">
    <property type="protein sequence ID" value="SCX04875.1"/>
    <property type="molecule type" value="Genomic_DNA"/>
</dbReference>
<evidence type="ECO:0000313" key="10">
    <source>
        <dbReference type="EMBL" id="SCX04875.1"/>
    </source>
</evidence>
<dbReference type="Pfam" id="PF00082">
    <property type="entry name" value="Peptidase_S8"/>
    <property type="match status" value="1"/>
</dbReference>
<sequence length="539" mass="58601">MKKALLFFVFLLTATAFSQEDAWVYFTDKPMAQFYLDNPLTMLSQRALDRRTTQGIALNVQDTPIHQTYIDQITAATGIIVKAQSKWLNALHIRGSQTDIAALTTLPFVDRIQYANHSLNPGGRPAPQANQTTQRINKFLETQEDYNYGGSNVQVQMLNANWLHQQDFTGTGKVIAVMDAGFPGVNTQTPFQRLRDNNLILGGYDFVNRVANPYTGFQHGTQVLSNMGGYADNELIGTAPNAQYYLFITEDTNSENPLEESNWVEALEMADSLGVDVVNTSLGYFTYDNPAYSYVYADMNGQTSFSSRAAEIAFSKGMICVTSAGNSGSGANPYISVPADAVSTLAIGAVNSSEIKAAFSSIGPSFDGRIKPDLMAMGVGVTVATQTGAIATNNGTSFAGPILAGAIASFWSAFPNKTNAEIIQLVKASADRFTNPNNDYGYGIPDFQLAYNNALLSTSAFSKKSFSIYPNPAQNQITITFTDAISSAEIAFYNNLGQLVLQKPIKDNQTIALDNLNSGIYFYKVTFDTVSETGKLIKK</sequence>
<dbReference type="InterPro" id="IPR015500">
    <property type="entry name" value="Peptidase_S8_subtilisin-rel"/>
</dbReference>
<feature type="domain" description="Secretion system C-terminal sorting" evidence="9">
    <location>
        <begin position="468"/>
        <end position="537"/>
    </location>
</feature>
<evidence type="ECO:0000259" key="9">
    <source>
        <dbReference type="Pfam" id="PF18962"/>
    </source>
</evidence>
<dbReference type="InterPro" id="IPR050131">
    <property type="entry name" value="Peptidase_S8_subtilisin-like"/>
</dbReference>
<name>A0A1G4VCV7_9FLAO</name>
<dbReference type="PANTHER" id="PTHR43806:SF67">
    <property type="entry name" value="EGF-LIKE DOMAIN-CONTAINING PROTEIN"/>
    <property type="match status" value="1"/>
</dbReference>
<dbReference type="Proteomes" id="UP000182124">
    <property type="component" value="Unassembled WGS sequence"/>
</dbReference>
<keyword evidence="3 7" id="KW-0732">Signal</keyword>
<dbReference type="PIRSF" id="PIRSF037903">
    <property type="entry name" value="Subtilisin_rel_GFO_2223"/>
    <property type="match status" value="1"/>
</dbReference>
<dbReference type="STRING" id="329186.SAMN02927925_00710"/>
<reference evidence="10 11" key="1">
    <citation type="submission" date="2016-10" db="EMBL/GenBank/DDBJ databases">
        <authorList>
            <person name="de Groot N.N."/>
        </authorList>
    </citation>
    <scope>NUCLEOTIDE SEQUENCE [LARGE SCALE GENOMIC DNA]</scope>
    <source>
        <strain evidence="10 11">CGMCC 1.3801</strain>
    </source>
</reference>
<feature type="active site" description="Charge relay system" evidence="6">
    <location>
        <position position="179"/>
    </location>
</feature>
<keyword evidence="4 6" id="KW-0378">Hydrolase</keyword>
<dbReference type="InterPro" id="IPR017317">
    <property type="entry name" value="Pept_S8_subtilisin_bacteroid-2"/>
</dbReference>
<evidence type="ECO:0000259" key="8">
    <source>
        <dbReference type="Pfam" id="PF00082"/>
    </source>
</evidence>
<feature type="signal peptide" evidence="7">
    <location>
        <begin position="1"/>
        <end position="18"/>
    </location>
</feature>
<evidence type="ECO:0000256" key="3">
    <source>
        <dbReference type="ARBA" id="ARBA00022729"/>
    </source>
</evidence>
<evidence type="ECO:0000256" key="6">
    <source>
        <dbReference type="PROSITE-ProRule" id="PRU01240"/>
    </source>
</evidence>
<evidence type="ECO:0000256" key="7">
    <source>
        <dbReference type="SAM" id="SignalP"/>
    </source>
</evidence>
<dbReference type="PANTHER" id="PTHR43806">
    <property type="entry name" value="PEPTIDASE S8"/>
    <property type="match status" value="1"/>
</dbReference>
<evidence type="ECO:0000256" key="4">
    <source>
        <dbReference type="ARBA" id="ARBA00022801"/>
    </source>
</evidence>
<evidence type="ECO:0000256" key="5">
    <source>
        <dbReference type="ARBA" id="ARBA00022825"/>
    </source>
</evidence>
<dbReference type="GO" id="GO:0006508">
    <property type="term" value="P:proteolysis"/>
    <property type="evidence" value="ECO:0007669"/>
    <property type="project" value="UniProtKB-KW"/>
</dbReference>
<evidence type="ECO:0000256" key="1">
    <source>
        <dbReference type="ARBA" id="ARBA00011073"/>
    </source>
</evidence>
<dbReference type="AlphaFoldDB" id="A0A1G4VCV7"/>
<dbReference type="SUPFAM" id="SSF52743">
    <property type="entry name" value="Subtilisin-like"/>
    <property type="match status" value="1"/>
</dbReference>
<protein>
    <submittedName>
        <fullName evidence="10">Por secretion system C-terminal sorting domain-containing protein</fullName>
    </submittedName>
</protein>
<evidence type="ECO:0000256" key="2">
    <source>
        <dbReference type="ARBA" id="ARBA00022670"/>
    </source>
</evidence>
<organism evidence="10 11">
    <name type="scientific">Flavobacterium saliperosum</name>
    <dbReference type="NCBI Taxonomy" id="329186"/>
    <lineage>
        <taxon>Bacteria</taxon>
        <taxon>Pseudomonadati</taxon>
        <taxon>Bacteroidota</taxon>
        <taxon>Flavobacteriia</taxon>
        <taxon>Flavobacteriales</taxon>
        <taxon>Flavobacteriaceae</taxon>
        <taxon>Flavobacterium</taxon>
    </lineage>
</organism>
<dbReference type="Pfam" id="PF18962">
    <property type="entry name" value="Por_Secre_tail"/>
    <property type="match status" value="1"/>
</dbReference>
<dbReference type="NCBIfam" id="TIGR04183">
    <property type="entry name" value="Por_Secre_tail"/>
    <property type="match status" value="1"/>
</dbReference>
<dbReference type="Gene3D" id="3.40.50.200">
    <property type="entry name" value="Peptidase S8/S53 domain"/>
    <property type="match status" value="1"/>
</dbReference>
<feature type="active site" description="Charge relay system" evidence="6">
    <location>
        <position position="397"/>
    </location>
</feature>
<dbReference type="PROSITE" id="PS00136">
    <property type="entry name" value="SUBTILASE_ASP"/>
    <property type="match status" value="1"/>
</dbReference>
<keyword evidence="5 6" id="KW-0720">Serine protease</keyword>
<dbReference type="PROSITE" id="PS51892">
    <property type="entry name" value="SUBTILASE"/>
    <property type="match status" value="1"/>
</dbReference>
<accession>A0A1G4VCV7</accession>
<dbReference type="InterPro" id="IPR026444">
    <property type="entry name" value="Secre_tail"/>
</dbReference>
<dbReference type="CDD" id="cd07493">
    <property type="entry name" value="Peptidases_S8_9"/>
    <property type="match status" value="1"/>
</dbReference>
<dbReference type="RefSeq" id="WP_023576310.1">
    <property type="nucleotide sequence ID" value="NZ_CBCSBQ010000014.1"/>
</dbReference>
<gene>
    <name evidence="10" type="ORF">SAMN02927925_00710</name>
</gene>
<dbReference type="GO" id="GO:0004252">
    <property type="term" value="F:serine-type endopeptidase activity"/>
    <property type="evidence" value="ECO:0007669"/>
    <property type="project" value="UniProtKB-UniRule"/>
</dbReference>
<dbReference type="InterPro" id="IPR036852">
    <property type="entry name" value="Peptidase_S8/S53_dom_sf"/>
</dbReference>